<evidence type="ECO:0000313" key="9">
    <source>
        <dbReference type="EMBL" id="TCN73279.1"/>
    </source>
</evidence>
<feature type="active site" description="Nucleophile" evidence="7">
    <location>
        <position position="387"/>
    </location>
</feature>
<evidence type="ECO:0000256" key="7">
    <source>
        <dbReference type="PIRSR" id="PIRSR001217-1"/>
    </source>
</evidence>
<evidence type="ECO:0000256" key="2">
    <source>
        <dbReference type="ARBA" id="ARBA00008683"/>
    </source>
</evidence>
<dbReference type="InterPro" id="IPR002142">
    <property type="entry name" value="Peptidase_S49"/>
</dbReference>
<dbReference type="CDD" id="cd07023">
    <property type="entry name" value="S49_Sppa_N_C"/>
    <property type="match status" value="1"/>
</dbReference>
<protein>
    <submittedName>
        <fullName evidence="9">Protease-4</fullName>
    </submittedName>
</protein>
<organism evidence="9 10">
    <name type="scientific">Acetobacteroides hydrogenigenes</name>
    <dbReference type="NCBI Taxonomy" id="979970"/>
    <lineage>
        <taxon>Bacteria</taxon>
        <taxon>Pseudomonadati</taxon>
        <taxon>Bacteroidota</taxon>
        <taxon>Bacteroidia</taxon>
        <taxon>Bacteroidales</taxon>
        <taxon>Rikenellaceae</taxon>
        <taxon>Acetobacteroides</taxon>
    </lineage>
</organism>
<evidence type="ECO:0000256" key="3">
    <source>
        <dbReference type="ARBA" id="ARBA00022670"/>
    </source>
</evidence>
<dbReference type="InterPro" id="IPR047272">
    <property type="entry name" value="S49_SppA_C"/>
</dbReference>
<gene>
    <name evidence="9" type="ORF">CLV25_101501</name>
</gene>
<evidence type="ECO:0000256" key="6">
    <source>
        <dbReference type="ARBA" id="ARBA00023136"/>
    </source>
</evidence>
<reference evidence="9 10" key="1">
    <citation type="submission" date="2019-03" db="EMBL/GenBank/DDBJ databases">
        <title>Genomic Encyclopedia of Archaeal and Bacterial Type Strains, Phase II (KMG-II): from individual species to whole genera.</title>
        <authorList>
            <person name="Goeker M."/>
        </authorList>
    </citation>
    <scope>NUCLEOTIDE SEQUENCE [LARGE SCALE GENOMIC DNA]</scope>
    <source>
        <strain evidence="9 10">RL-C</strain>
    </source>
</reference>
<accession>A0A4R2EVC3</accession>
<dbReference type="AlphaFoldDB" id="A0A4R2EVC3"/>
<comment type="caution">
    <text evidence="9">The sequence shown here is derived from an EMBL/GenBank/DDBJ whole genome shotgun (WGS) entry which is preliminary data.</text>
</comment>
<dbReference type="CDD" id="cd07018">
    <property type="entry name" value="S49_SppA_67K_type"/>
    <property type="match status" value="1"/>
</dbReference>
<dbReference type="PIRSF" id="PIRSF001217">
    <property type="entry name" value="Protease_4_SppA"/>
    <property type="match status" value="1"/>
</dbReference>
<dbReference type="InterPro" id="IPR029045">
    <property type="entry name" value="ClpP/crotonase-like_dom_sf"/>
</dbReference>
<evidence type="ECO:0000256" key="5">
    <source>
        <dbReference type="ARBA" id="ARBA00022825"/>
    </source>
</evidence>
<dbReference type="InterPro" id="IPR004634">
    <property type="entry name" value="Pept_S49_pIV"/>
</dbReference>
<dbReference type="GO" id="GO:0016020">
    <property type="term" value="C:membrane"/>
    <property type="evidence" value="ECO:0007669"/>
    <property type="project" value="UniProtKB-SubCell"/>
</dbReference>
<evidence type="ECO:0000313" key="10">
    <source>
        <dbReference type="Proteomes" id="UP000294830"/>
    </source>
</evidence>
<feature type="domain" description="Peptidase S49" evidence="8">
    <location>
        <begin position="126"/>
        <end position="278"/>
    </location>
</feature>
<evidence type="ECO:0000256" key="1">
    <source>
        <dbReference type="ARBA" id="ARBA00004370"/>
    </source>
</evidence>
<keyword evidence="3 9" id="KW-0645">Protease</keyword>
<evidence type="ECO:0000256" key="4">
    <source>
        <dbReference type="ARBA" id="ARBA00022801"/>
    </source>
</evidence>
<dbReference type="SUPFAM" id="SSF52096">
    <property type="entry name" value="ClpP/crotonase"/>
    <property type="match status" value="2"/>
</dbReference>
<dbReference type="Proteomes" id="UP000294830">
    <property type="component" value="Unassembled WGS sequence"/>
</dbReference>
<dbReference type="InterPro" id="IPR047217">
    <property type="entry name" value="S49_SppA_67K_type_N"/>
</dbReference>
<keyword evidence="4" id="KW-0378">Hydrolase</keyword>
<proteinExistence type="inferred from homology"/>
<dbReference type="InterPro" id="IPR004635">
    <property type="entry name" value="Pept_S49_SppA"/>
</dbReference>
<dbReference type="GO" id="GO:0008236">
    <property type="term" value="F:serine-type peptidase activity"/>
    <property type="evidence" value="ECO:0007669"/>
    <property type="project" value="UniProtKB-KW"/>
</dbReference>
<dbReference type="Pfam" id="PF01343">
    <property type="entry name" value="Peptidase_S49"/>
    <property type="match status" value="2"/>
</dbReference>
<comment type="subcellular location">
    <subcellularLocation>
        <location evidence="1">Membrane</location>
    </subcellularLocation>
</comment>
<dbReference type="PANTHER" id="PTHR33209:SF1">
    <property type="entry name" value="PEPTIDASE S49 DOMAIN-CONTAINING PROTEIN"/>
    <property type="match status" value="1"/>
</dbReference>
<feature type="domain" description="Peptidase S49" evidence="8">
    <location>
        <begin position="372"/>
        <end position="523"/>
    </location>
</feature>
<sequence>MKEFFRAFLGSCLGVLISLGLLILIGLGIIGAIVSSAEEEVKISPKTILKIELDQPIVERTSKNPLDNFNFNKFKSSKPIGLNTIIASLKKAKTDENIAGVYMDLTTVNAGGFATVQEIRNAIIDFKKSGKFVVAYSETYTQTAYYLASAADKIYLNPEGNLEMLGLKAQVMFYKGALEKLGINAQIIRHGKFKSAVEPFMLDKMSPANREQFDALLGSIWGIISSEISKSRNISAEEINSMANNMTITDGKSALKARLVDDLLYKDELIKKLSTFAKLGKDEEPEAISITKYDQVAAKDEKLAHEKIAVIYANGEVVMGSDSQNLSEKEISTALREARKDKRTKAIVLRVNSPGGSALASDIIWREMDLARKSKPVVVSMGDYAASGGYYITAPANVIYAQPTTLTGSIGVFGVLFDVQKGLKDKLGISVDVAKTHEHADLGTPFRPLTSSENQVIQMEIERIYATFTGHVAKGRRLPLSYVDSVGQGRVWSGTMAQKLKLIDKIGGLSDAISEAARLAKVKEYRIAELPEQKDAFSQILADFTGESLSTYFAKGQLGEAFVSYNEIRNFVKNQGVQARMPFWIQMK</sequence>
<dbReference type="OrthoDB" id="9764363at2"/>
<dbReference type="NCBIfam" id="TIGR00705">
    <property type="entry name" value="SppA_67K"/>
    <property type="match status" value="1"/>
</dbReference>
<feature type="active site" description="Proton donor/acceptor" evidence="7">
    <location>
        <position position="194"/>
    </location>
</feature>
<keyword evidence="6" id="KW-0472">Membrane</keyword>
<evidence type="ECO:0000259" key="8">
    <source>
        <dbReference type="Pfam" id="PF01343"/>
    </source>
</evidence>
<comment type="similarity">
    <text evidence="2">Belongs to the peptidase S49 family.</text>
</comment>
<name>A0A4R2EVC3_9BACT</name>
<keyword evidence="10" id="KW-1185">Reference proteome</keyword>
<dbReference type="EMBL" id="SLWB01000001">
    <property type="protein sequence ID" value="TCN73279.1"/>
    <property type="molecule type" value="Genomic_DNA"/>
</dbReference>
<dbReference type="RefSeq" id="WP_131838049.1">
    <property type="nucleotide sequence ID" value="NZ_SLWB01000001.1"/>
</dbReference>
<dbReference type="NCBIfam" id="TIGR00706">
    <property type="entry name" value="SppA_dom"/>
    <property type="match status" value="1"/>
</dbReference>
<dbReference type="Gene3D" id="3.90.226.10">
    <property type="entry name" value="2-enoyl-CoA Hydratase, Chain A, domain 1"/>
    <property type="match status" value="4"/>
</dbReference>
<dbReference type="PANTHER" id="PTHR33209">
    <property type="entry name" value="PROTEASE 4"/>
    <property type="match status" value="1"/>
</dbReference>
<keyword evidence="5" id="KW-0720">Serine protease</keyword>
<dbReference type="GO" id="GO:0006465">
    <property type="term" value="P:signal peptide processing"/>
    <property type="evidence" value="ECO:0007669"/>
    <property type="project" value="InterPro"/>
</dbReference>